<organism evidence="2 3">
    <name type="scientific">Gluconacetobacter sacchari</name>
    <dbReference type="NCBI Taxonomy" id="92759"/>
    <lineage>
        <taxon>Bacteria</taxon>
        <taxon>Pseudomonadati</taxon>
        <taxon>Pseudomonadota</taxon>
        <taxon>Alphaproteobacteria</taxon>
        <taxon>Acetobacterales</taxon>
        <taxon>Acetobacteraceae</taxon>
        <taxon>Gluconacetobacter</taxon>
    </lineage>
</organism>
<accession>A0A7W4NPE5</accession>
<proteinExistence type="predicted"/>
<gene>
    <name evidence="2" type="ORF">HLH48_15680</name>
</gene>
<protein>
    <submittedName>
        <fullName evidence="2">Type IV secretion protein DotO</fullName>
    </submittedName>
</protein>
<dbReference type="RefSeq" id="WP_182998425.1">
    <property type="nucleotide sequence ID" value="NZ_JABEQJ010000022.1"/>
</dbReference>
<name>A0A7W4NPE5_9PROT</name>
<comment type="caution">
    <text evidence="2">The sequence shown here is derived from an EMBL/GenBank/DDBJ whole genome shotgun (WGS) entry which is preliminary data.</text>
</comment>
<reference evidence="2 3" key="1">
    <citation type="submission" date="2020-04" db="EMBL/GenBank/DDBJ databases">
        <title>Description of novel Gluconacetobacter.</title>
        <authorList>
            <person name="Sombolestani A."/>
        </authorList>
    </citation>
    <scope>NUCLEOTIDE SEQUENCE [LARGE SCALE GENOMIC DNA]</scope>
    <source>
        <strain evidence="2 3">LMG 19747</strain>
    </source>
</reference>
<dbReference type="Proteomes" id="UP000589085">
    <property type="component" value="Unassembled WGS sequence"/>
</dbReference>
<dbReference type="EMBL" id="JABEQJ010000022">
    <property type="protein sequence ID" value="MBB2161594.1"/>
    <property type="molecule type" value="Genomic_DNA"/>
</dbReference>
<evidence type="ECO:0000313" key="2">
    <source>
        <dbReference type="EMBL" id="MBB2161594.1"/>
    </source>
</evidence>
<dbReference type="AlphaFoldDB" id="A0A7W4NPE5"/>
<evidence type="ECO:0000313" key="3">
    <source>
        <dbReference type="Proteomes" id="UP000589085"/>
    </source>
</evidence>
<feature type="region of interest" description="Disordered" evidence="1">
    <location>
        <begin position="173"/>
        <end position="194"/>
    </location>
</feature>
<evidence type="ECO:0000256" key="1">
    <source>
        <dbReference type="SAM" id="MobiDB-lite"/>
    </source>
</evidence>
<sequence length="1026" mass="112785">MRGIGKGSVQQAQETVRRFMKSASPLDGILRALSRFSLTLKGPITSFCNLATSDGEALVGFDGSYMTLVRVHGIRRMINLAETEAAGRDLRSQLSASFQSKAHALDFCYISDPGSTTDAITRCIEDARKIALRIGLDFTDIFAEWQRYLPRFLRHEEVWLAVWTKPSALDSHETARAKAGQDAARKALPPLGDGQNPSLLSRDLAILHAAFVEQVLATFDANDVDATPLGPKDALKAIRTVIYPETRQDGWRPSLPPDDPPVTIPDERPETVDWALWPPLREQLFMEEATTSGVSAVSLGTRSWRSLDLVLAPERALPFQELVSALNTRDVPWRAGMLIEGTDQSFMAVKSAAVQWVRFGANLARADAFSGLDALRKARTDEIVRVRTTFATYAPNGDRLLLDTRLSQLRQGLSSWGASKVSPMAGDPVAGVLSNVAGLDTASTAPSHAVPLSHALTMAPWARPGLPWTSGSMLFRTPDGTLVPVDPGASGRPATLDLFIAKSRSGKSVLSNRLLLGLILSAASSTGDGYRLPLIGKLDFGETVAGLIDVVREGLPAHQKHLAAYCRMELAPGYELNIFDVLPGCRKPTQGHRVFLENFLNLWCVDENGQSYERMSMLINAVIDVVYDMVSDEGIGTYKKGYRRGVEREVDNALDRYGVDVDRDTTWYEVTDLLCDREEWRIAGFASRQAVPTFGDLLQAASDKRILDAFGENDPRGTGESLPRVFASYIAFFRSRFPTLCTATTLDLSDARVIGVDVERICPKGSGQAQRQTEMMWLLGFHMVSRKHLTDPADADAMPARVRDYHRRCFVEFNETYKRLEADEYHLTNQSDFVGAMMEFIARFSARYRLSLALTSQEFGDFGQYLVDNATGIYILSGATEDNINAMQAKFGLSGASVSVIRHGLNGPAPDGSGSPFIMKMRVHDKWYEHLLVNTMGPIEMWALSTNPQDRALRSRLYARLGPSEARRRLARVFAKGTAVPAIEARMLALRSTGTDEEQAAAAVEVIAQEIGDGVGLGAVIREENA</sequence>